<comment type="function">
    <text evidence="15">Plays a critical role in recombination and DNA repair. Helps process Holliday junction intermediates to mature products by catalyzing branch migration. Has replication fork regression activity, unwinds stalled or blocked replication forks to make a HJ that can be resolved. Has a DNA unwinding activity characteristic of a DNA helicase with 3'-5' polarity.</text>
</comment>
<dbReference type="Pfam" id="PF00271">
    <property type="entry name" value="Helicase_C"/>
    <property type="match status" value="1"/>
</dbReference>
<evidence type="ECO:0000256" key="3">
    <source>
        <dbReference type="ARBA" id="ARBA00022741"/>
    </source>
</evidence>
<gene>
    <name evidence="18" type="primary">recG</name>
    <name evidence="18" type="ORF">GCM10023091_43720</name>
</gene>
<evidence type="ECO:0000259" key="16">
    <source>
        <dbReference type="PROSITE" id="PS51192"/>
    </source>
</evidence>
<dbReference type="PANTHER" id="PTHR47964">
    <property type="entry name" value="ATP-DEPENDENT DNA HELICASE HOMOLOG RECG, CHLOROPLASTIC"/>
    <property type="match status" value="1"/>
</dbReference>
<dbReference type="InterPro" id="IPR027417">
    <property type="entry name" value="P-loop_NTPase"/>
</dbReference>
<reference evidence="19" key="1">
    <citation type="journal article" date="2019" name="Int. J. Syst. Evol. Microbiol.">
        <title>The Global Catalogue of Microorganisms (GCM) 10K type strain sequencing project: providing services to taxonomists for standard genome sequencing and annotation.</title>
        <authorList>
            <consortium name="The Broad Institute Genomics Platform"/>
            <consortium name="The Broad Institute Genome Sequencing Center for Infectious Disease"/>
            <person name="Wu L."/>
            <person name="Ma J."/>
        </authorList>
    </citation>
    <scope>NUCLEOTIDE SEQUENCE [LARGE SCALE GENOMIC DNA]</scope>
    <source>
        <strain evidence="19">JCM 31920</strain>
    </source>
</reference>
<dbReference type="RefSeq" id="WP_345033140.1">
    <property type="nucleotide sequence ID" value="NZ_BAABEY010000036.1"/>
</dbReference>
<name>A0ABP8MEU5_9BACT</name>
<evidence type="ECO:0000256" key="5">
    <source>
        <dbReference type="ARBA" id="ARBA00022801"/>
    </source>
</evidence>
<dbReference type="EC" id="5.6.2.4" evidence="13 15"/>
<keyword evidence="10 15" id="KW-0234">DNA repair</keyword>
<evidence type="ECO:0000313" key="19">
    <source>
        <dbReference type="Proteomes" id="UP001501508"/>
    </source>
</evidence>
<dbReference type="InterPro" id="IPR014001">
    <property type="entry name" value="Helicase_ATP-bd"/>
</dbReference>
<keyword evidence="6 15" id="KW-0347">Helicase</keyword>
<keyword evidence="19" id="KW-1185">Reference proteome</keyword>
<dbReference type="InterPro" id="IPR033454">
    <property type="entry name" value="RecG_wedge"/>
</dbReference>
<evidence type="ECO:0000256" key="9">
    <source>
        <dbReference type="ARBA" id="ARBA00023172"/>
    </source>
</evidence>
<dbReference type="EMBL" id="BAABEY010000036">
    <property type="protein sequence ID" value="GAA4447948.1"/>
    <property type="molecule type" value="Genomic_DNA"/>
</dbReference>
<dbReference type="Gene3D" id="3.40.50.300">
    <property type="entry name" value="P-loop containing nucleotide triphosphate hydrolases"/>
    <property type="match status" value="2"/>
</dbReference>
<dbReference type="Pfam" id="PF00270">
    <property type="entry name" value="DEAD"/>
    <property type="match status" value="1"/>
</dbReference>
<evidence type="ECO:0000256" key="12">
    <source>
        <dbReference type="ARBA" id="ARBA00034617"/>
    </source>
</evidence>
<dbReference type="Pfam" id="PF19833">
    <property type="entry name" value="RecG_dom3_C"/>
    <property type="match status" value="1"/>
</dbReference>
<evidence type="ECO:0000256" key="6">
    <source>
        <dbReference type="ARBA" id="ARBA00022806"/>
    </source>
</evidence>
<dbReference type="SMART" id="SM00487">
    <property type="entry name" value="DEXDc"/>
    <property type="match status" value="1"/>
</dbReference>
<dbReference type="SMART" id="SM00490">
    <property type="entry name" value="HELICc"/>
    <property type="match status" value="1"/>
</dbReference>
<evidence type="ECO:0000256" key="13">
    <source>
        <dbReference type="ARBA" id="ARBA00034808"/>
    </source>
</evidence>
<comment type="similarity">
    <text evidence="1 15">Belongs to the helicase family. RecG subfamily.</text>
</comment>
<evidence type="ECO:0000256" key="10">
    <source>
        <dbReference type="ARBA" id="ARBA00023204"/>
    </source>
</evidence>
<dbReference type="InterPro" id="IPR011545">
    <property type="entry name" value="DEAD/DEAH_box_helicase_dom"/>
</dbReference>
<dbReference type="Proteomes" id="UP001501508">
    <property type="component" value="Unassembled WGS sequence"/>
</dbReference>
<evidence type="ECO:0000256" key="7">
    <source>
        <dbReference type="ARBA" id="ARBA00022840"/>
    </source>
</evidence>
<dbReference type="CDD" id="cd17992">
    <property type="entry name" value="DEXHc_RecG"/>
    <property type="match status" value="1"/>
</dbReference>
<organism evidence="18 19">
    <name type="scientific">Ravibacter arvi</name>
    <dbReference type="NCBI Taxonomy" id="2051041"/>
    <lineage>
        <taxon>Bacteria</taxon>
        <taxon>Pseudomonadati</taxon>
        <taxon>Bacteroidota</taxon>
        <taxon>Cytophagia</taxon>
        <taxon>Cytophagales</taxon>
        <taxon>Spirosomataceae</taxon>
        <taxon>Ravibacter</taxon>
    </lineage>
</organism>
<dbReference type="PROSITE" id="PS51192">
    <property type="entry name" value="HELICASE_ATP_BIND_1"/>
    <property type="match status" value="1"/>
</dbReference>
<evidence type="ECO:0000259" key="17">
    <source>
        <dbReference type="PROSITE" id="PS51194"/>
    </source>
</evidence>
<evidence type="ECO:0000256" key="15">
    <source>
        <dbReference type="RuleBase" id="RU363016"/>
    </source>
</evidence>
<sequence>MNPKNNLFDTNIAFSKGIGDQKGALLTSELGIGTYREMLQYYPFRYEDRTVLHRASDLRTGMNHALLRGKLTRFALEGSGSKKRLTAILNDGTGQVELVWFQAIAWHQKNLNQHQEYFVYGKPVQFGSKWSITHPEIEVHVPGQPFTARFTPVYQLTEKLKRRSIDSRTLFRAVESILAKTYSEIPETLPGSLLEKYRLPAKRDAVYHIHLPANENLLNQARRRLKFEELFFNQLQLIKKKFFEKKTTPGPVFGQIAFVHELFEKHLPFSLTNAQKRVIREIRNDVRSGLQMNRLVQGDVGSGKTIVAFIAALMAIDNGYQVCLMAPTEILAEQHFNNLQKLALKLGIEVGRLMGATKAKDRKILHEGLRSGTISLVVGTHALLEDEVLFHNLGLCIIDEQHRFGVAQRARLLDKNARIRPHMLVMTATPIPRTLAMTLYGDLDQSEIDELPPGRKPIVTTHRFDSHRAAVFGFLRSQLGEGRQIYLVYPLIEESEKSDLKDLEDGYESISRAFPGIPLSIVHGKMKPRDKAFEMARFARNETKILVATTVIEVGVDVPNATVMVIENAERFGLAQLHQLRGRVGRGSGQSYCILMTSYKLSADTRKRIETMCRTNNGFEIAQTDLELRGPGDLMGTQQSGIVELKIANLGLDGPILKEARASALEILENDPELSSPGNQPVKNHLLQVGDQGTNWSRIG</sequence>
<keyword evidence="8" id="KW-0238">DNA-binding</keyword>
<feature type="domain" description="Helicase ATP-binding" evidence="16">
    <location>
        <begin position="285"/>
        <end position="448"/>
    </location>
</feature>
<proteinExistence type="inferred from homology"/>
<dbReference type="CDD" id="cd04488">
    <property type="entry name" value="RecG_wedge_OBF"/>
    <property type="match status" value="1"/>
</dbReference>
<dbReference type="GO" id="GO:0004386">
    <property type="term" value="F:helicase activity"/>
    <property type="evidence" value="ECO:0007669"/>
    <property type="project" value="UniProtKB-KW"/>
</dbReference>
<feature type="domain" description="Helicase C-terminal" evidence="17">
    <location>
        <begin position="481"/>
        <end position="629"/>
    </location>
</feature>
<evidence type="ECO:0000256" key="8">
    <source>
        <dbReference type="ARBA" id="ARBA00023125"/>
    </source>
</evidence>
<keyword evidence="5 15" id="KW-0378">Hydrolase</keyword>
<evidence type="ECO:0000313" key="18">
    <source>
        <dbReference type="EMBL" id="GAA4447948.1"/>
    </source>
</evidence>
<evidence type="ECO:0000256" key="14">
    <source>
        <dbReference type="ARBA" id="ARBA00048988"/>
    </source>
</evidence>
<dbReference type="PANTHER" id="PTHR47964:SF1">
    <property type="entry name" value="ATP-DEPENDENT DNA HELICASE HOMOLOG RECG, CHLOROPLASTIC"/>
    <property type="match status" value="1"/>
</dbReference>
<dbReference type="InterPro" id="IPR012340">
    <property type="entry name" value="NA-bd_OB-fold"/>
</dbReference>
<dbReference type="InterPro" id="IPR004609">
    <property type="entry name" value="ATP-dep_DNA_helicase_RecG"/>
</dbReference>
<comment type="caution">
    <text evidence="18">The sequence shown here is derived from an EMBL/GenBank/DDBJ whole genome shotgun (WGS) entry which is preliminary data.</text>
</comment>
<dbReference type="InterPro" id="IPR045562">
    <property type="entry name" value="RecG_dom3_C"/>
</dbReference>
<keyword evidence="3 15" id="KW-0547">Nucleotide-binding</keyword>
<accession>A0ABP8MEU5</accession>
<dbReference type="InterPro" id="IPR047112">
    <property type="entry name" value="RecG/Mfd"/>
</dbReference>
<evidence type="ECO:0000256" key="2">
    <source>
        <dbReference type="ARBA" id="ARBA00017846"/>
    </source>
</evidence>
<protein>
    <recommendedName>
        <fullName evidence="2 15">ATP-dependent DNA helicase RecG</fullName>
        <ecNumber evidence="13 15">5.6.2.4</ecNumber>
    </recommendedName>
</protein>
<dbReference type="Pfam" id="PF17191">
    <property type="entry name" value="RecG_wedge"/>
    <property type="match status" value="1"/>
</dbReference>
<dbReference type="NCBIfam" id="TIGR00643">
    <property type="entry name" value="recG"/>
    <property type="match status" value="1"/>
</dbReference>
<comment type="catalytic activity">
    <reaction evidence="12 15">
        <text>Couples ATP hydrolysis with the unwinding of duplex DNA by translocating in the 3'-5' direction.</text>
        <dbReference type="EC" id="5.6.2.4"/>
    </reaction>
</comment>
<keyword evidence="11" id="KW-0413">Isomerase</keyword>
<keyword evidence="7 15" id="KW-0067">ATP-binding</keyword>
<dbReference type="NCBIfam" id="NF008165">
    <property type="entry name" value="PRK10917.1-3"/>
    <property type="match status" value="1"/>
</dbReference>
<evidence type="ECO:0000256" key="4">
    <source>
        <dbReference type="ARBA" id="ARBA00022763"/>
    </source>
</evidence>
<keyword evidence="9 15" id="KW-0233">DNA recombination</keyword>
<dbReference type="SUPFAM" id="SSF52540">
    <property type="entry name" value="P-loop containing nucleoside triphosphate hydrolases"/>
    <property type="match status" value="2"/>
</dbReference>
<comment type="catalytic activity">
    <reaction evidence="14 15">
        <text>ATP + H2O = ADP + phosphate + H(+)</text>
        <dbReference type="Rhea" id="RHEA:13065"/>
        <dbReference type="ChEBI" id="CHEBI:15377"/>
        <dbReference type="ChEBI" id="CHEBI:15378"/>
        <dbReference type="ChEBI" id="CHEBI:30616"/>
        <dbReference type="ChEBI" id="CHEBI:43474"/>
        <dbReference type="ChEBI" id="CHEBI:456216"/>
        <dbReference type="EC" id="5.6.2.4"/>
    </reaction>
</comment>
<dbReference type="Gene3D" id="2.40.50.140">
    <property type="entry name" value="Nucleic acid-binding proteins"/>
    <property type="match status" value="1"/>
</dbReference>
<evidence type="ECO:0000256" key="1">
    <source>
        <dbReference type="ARBA" id="ARBA00007504"/>
    </source>
</evidence>
<dbReference type="SUPFAM" id="SSF50249">
    <property type="entry name" value="Nucleic acid-binding proteins"/>
    <property type="match status" value="1"/>
</dbReference>
<keyword evidence="4 15" id="KW-0227">DNA damage</keyword>
<dbReference type="InterPro" id="IPR001650">
    <property type="entry name" value="Helicase_C-like"/>
</dbReference>
<dbReference type="NCBIfam" id="NF008168">
    <property type="entry name" value="PRK10917.2-2"/>
    <property type="match status" value="1"/>
</dbReference>
<dbReference type="PROSITE" id="PS51194">
    <property type="entry name" value="HELICASE_CTER"/>
    <property type="match status" value="1"/>
</dbReference>
<evidence type="ECO:0000256" key="11">
    <source>
        <dbReference type="ARBA" id="ARBA00023235"/>
    </source>
</evidence>